<accession>A0AAE0C4Y2</accession>
<comment type="similarity">
    <text evidence="3 8">Belongs to the derlin family.</text>
</comment>
<organism evidence="10 11">
    <name type="scientific">Cymbomonas tetramitiformis</name>
    <dbReference type="NCBI Taxonomy" id="36881"/>
    <lineage>
        <taxon>Eukaryota</taxon>
        <taxon>Viridiplantae</taxon>
        <taxon>Chlorophyta</taxon>
        <taxon>Pyramimonadophyceae</taxon>
        <taxon>Pyramimonadales</taxon>
        <taxon>Pyramimonadaceae</taxon>
        <taxon>Cymbomonas</taxon>
    </lineage>
</organism>
<dbReference type="PANTHER" id="PTHR11009">
    <property type="entry name" value="DER1-LIKE PROTEIN, DERLIN"/>
    <property type="match status" value="1"/>
</dbReference>
<protein>
    <recommendedName>
        <fullName evidence="8">Derlin</fullName>
    </recommendedName>
</protein>
<sequence>MDWRDWFFSTPLVTRSVMATVVVTFVFSPFFPLIIDGIQICPYYVLTRLQVWRLLTPVFYCRSIISLIFQLIIFNRLGVRKEQEQGTLRFGATFILYELLINSLMCASAILLSILHPNFLSPEYHARGGLLPLLFTLGTQKCLSNPNTQTTFLALTMPTIYFPLFLLGLFVLLGESLLEAGAAVAVGYCYHYGHLNSIFPTTEWLTEVEKHPLVHRFIASRRGYVDLEQAASNSLPVTAPPEGAQGVNEWSRFMRSTLGDGEATDGQGAAPGAPRAQFPGRGQPLGGSAGEVAHAPTVARPPWGPIPASAPAFSLGNQLPPASGGARSGDIPHSAGGTEQESLSARQMRARMLFQAHEQRIRELMAMEAHVQAHIQAQLQRVPVPGVGGGEDQAASGDEATEAGDAAGESALGTAREMPEAARTAERAGRPPVRWAEAEAQEDHSMQSPSICMLPILSAARLLIHFCSASAAIRAPWANLLDT</sequence>
<reference evidence="10 11" key="1">
    <citation type="journal article" date="2015" name="Genome Biol. Evol.">
        <title>Comparative Genomics of a Bacterivorous Green Alga Reveals Evolutionary Causalities and Consequences of Phago-Mixotrophic Mode of Nutrition.</title>
        <authorList>
            <person name="Burns J.A."/>
            <person name="Paasch A."/>
            <person name="Narechania A."/>
            <person name="Kim E."/>
        </authorList>
    </citation>
    <scope>NUCLEOTIDE SEQUENCE [LARGE SCALE GENOMIC DNA]</scope>
    <source>
        <strain evidence="10 11">PLY_AMNH</strain>
    </source>
</reference>
<evidence type="ECO:0000256" key="7">
    <source>
        <dbReference type="ARBA" id="ARBA00023136"/>
    </source>
</evidence>
<dbReference type="SUPFAM" id="SSF144091">
    <property type="entry name" value="Rhomboid-like"/>
    <property type="match status" value="1"/>
</dbReference>
<feature type="transmembrane region" description="Helical" evidence="8">
    <location>
        <begin position="152"/>
        <end position="173"/>
    </location>
</feature>
<evidence type="ECO:0000313" key="11">
    <source>
        <dbReference type="Proteomes" id="UP001190700"/>
    </source>
</evidence>
<dbReference type="InterPro" id="IPR035952">
    <property type="entry name" value="Rhomboid-like_sf"/>
</dbReference>
<feature type="region of interest" description="Disordered" evidence="9">
    <location>
        <begin position="385"/>
        <end position="442"/>
    </location>
</feature>
<proteinExistence type="inferred from homology"/>
<dbReference type="InterPro" id="IPR007599">
    <property type="entry name" value="DER1"/>
</dbReference>
<comment type="function">
    <text evidence="8">May be involved in the degradation of misfolded endoplasmic reticulum (ER) luminal proteins.</text>
</comment>
<evidence type="ECO:0000256" key="2">
    <source>
        <dbReference type="ARBA" id="ARBA00004477"/>
    </source>
</evidence>
<keyword evidence="4 8" id="KW-0812">Transmembrane</keyword>
<dbReference type="Pfam" id="PF04511">
    <property type="entry name" value="DER1"/>
    <property type="match status" value="1"/>
</dbReference>
<evidence type="ECO:0000256" key="6">
    <source>
        <dbReference type="ARBA" id="ARBA00022989"/>
    </source>
</evidence>
<gene>
    <name evidence="10" type="ORF">CYMTET_42567</name>
</gene>
<comment type="function">
    <text evidence="1">May be involved in the degradation process of specific misfolded endoplasmic reticulum (ER) luminal proteins.</text>
</comment>
<evidence type="ECO:0000256" key="1">
    <source>
        <dbReference type="ARBA" id="ARBA00003292"/>
    </source>
</evidence>
<feature type="transmembrane region" description="Helical" evidence="8">
    <location>
        <begin position="54"/>
        <end position="74"/>
    </location>
</feature>
<keyword evidence="5 8" id="KW-0256">Endoplasmic reticulum</keyword>
<feature type="compositionally biased region" description="Basic and acidic residues" evidence="9">
    <location>
        <begin position="417"/>
        <end position="429"/>
    </location>
</feature>
<feature type="transmembrane region" description="Helical" evidence="8">
    <location>
        <begin position="94"/>
        <end position="115"/>
    </location>
</feature>
<keyword evidence="7 8" id="KW-0472">Membrane</keyword>
<evidence type="ECO:0000256" key="3">
    <source>
        <dbReference type="ARBA" id="ARBA00008917"/>
    </source>
</evidence>
<feature type="compositionally biased region" description="Low complexity" evidence="9">
    <location>
        <begin position="266"/>
        <end position="282"/>
    </location>
</feature>
<dbReference type="Gene3D" id="1.20.1540.10">
    <property type="entry name" value="Rhomboid-like"/>
    <property type="match status" value="1"/>
</dbReference>
<feature type="transmembrane region" description="Helical" evidence="8">
    <location>
        <begin position="12"/>
        <end position="34"/>
    </location>
</feature>
<evidence type="ECO:0000256" key="9">
    <source>
        <dbReference type="SAM" id="MobiDB-lite"/>
    </source>
</evidence>
<dbReference type="GO" id="GO:0005789">
    <property type="term" value="C:endoplasmic reticulum membrane"/>
    <property type="evidence" value="ECO:0007669"/>
    <property type="project" value="UniProtKB-SubCell"/>
</dbReference>
<dbReference type="EMBL" id="LGRX02028543">
    <property type="protein sequence ID" value="KAK3247949.1"/>
    <property type="molecule type" value="Genomic_DNA"/>
</dbReference>
<name>A0AAE0C4Y2_9CHLO</name>
<evidence type="ECO:0000313" key="10">
    <source>
        <dbReference type="EMBL" id="KAK3247949.1"/>
    </source>
</evidence>
<keyword evidence="6 8" id="KW-1133">Transmembrane helix</keyword>
<comment type="caution">
    <text evidence="10">The sequence shown here is derived from an EMBL/GenBank/DDBJ whole genome shotgun (WGS) entry which is preliminary data.</text>
</comment>
<dbReference type="GO" id="GO:0006950">
    <property type="term" value="P:response to stress"/>
    <property type="evidence" value="ECO:0007669"/>
    <property type="project" value="UniProtKB-ARBA"/>
</dbReference>
<keyword evidence="11" id="KW-1185">Reference proteome</keyword>
<evidence type="ECO:0000256" key="4">
    <source>
        <dbReference type="ARBA" id="ARBA00022692"/>
    </source>
</evidence>
<dbReference type="Proteomes" id="UP001190700">
    <property type="component" value="Unassembled WGS sequence"/>
</dbReference>
<dbReference type="AlphaFoldDB" id="A0AAE0C4Y2"/>
<feature type="region of interest" description="Disordered" evidence="9">
    <location>
        <begin position="258"/>
        <end position="344"/>
    </location>
</feature>
<evidence type="ECO:0000256" key="8">
    <source>
        <dbReference type="RuleBase" id="RU363059"/>
    </source>
</evidence>
<feature type="compositionally biased region" description="Low complexity" evidence="9">
    <location>
        <begin position="394"/>
        <end position="411"/>
    </location>
</feature>
<comment type="subcellular location">
    <subcellularLocation>
        <location evidence="2 8">Endoplasmic reticulum membrane</location>
        <topology evidence="2 8">Multi-pass membrane protein</topology>
    </subcellularLocation>
</comment>
<evidence type="ECO:0000256" key="5">
    <source>
        <dbReference type="ARBA" id="ARBA00022824"/>
    </source>
</evidence>